<evidence type="ECO:0000256" key="3">
    <source>
        <dbReference type="ARBA" id="ARBA00022777"/>
    </source>
</evidence>
<keyword evidence="1" id="KW-0808">Transferase</keyword>
<evidence type="ECO:0000256" key="5">
    <source>
        <dbReference type="PROSITE-ProRule" id="PRU10141"/>
    </source>
</evidence>
<dbReference type="PROSITE" id="PS50011">
    <property type="entry name" value="PROTEIN_KINASE_DOM"/>
    <property type="match status" value="1"/>
</dbReference>
<dbReference type="Gene3D" id="1.10.510.10">
    <property type="entry name" value="Transferase(Phosphotransferase) domain 1"/>
    <property type="match status" value="3"/>
</dbReference>
<evidence type="ECO:0000256" key="1">
    <source>
        <dbReference type="ARBA" id="ARBA00022679"/>
    </source>
</evidence>
<dbReference type="Proteomes" id="UP001255856">
    <property type="component" value="Unassembled WGS sequence"/>
</dbReference>
<dbReference type="AlphaFoldDB" id="A0AAD9ILQ0"/>
<comment type="caution">
    <text evidence="8">The sequence shown here is derived from an EMBL/GenBank/DDBJ whole genome shotgun (WGS) entry which is preliminary data.</text>
</comment>
<feature type="binding site" evidence="5">
    <location>
        <position position="49"/>
    </location>
    <ligand>
        <name>ATP</name>
        <dbReference type="ChEBI" id="CHEBI:30616"/>
    </ligand>
</feature>
<name>A0AAD9ILQ0_PROWI</name>
<feature type="domain" description="Protein kinase" evidence="7">
    <location>
        <begin position="17"/>
        <end position="443"/>
    </location>
</feature>
<dbReference type="GO" id="GO:0005524">
    <property type="term" value="F:ATP binding"/>
    <property type="evidence" value="ECO:0007669"/>
    <property type="project" value="UniProtKB-UniRule"/>
</dbReference>
<dbReference type="SMART" id="SM00220">
    <property type="entry name" value="S_TKc"/>
    <property type="match status" value="1"/>
</dbReference>
<gene>
    <name evidence="8" type="ORF">QBZ16_003141</name>
</gene>
<dbReference type="EMBL" id="JASFZW010000003">
    <property type="protein sequence ID" value="KAK2079449.1"/>
    <property type="molecule type" value="Genomic_DNA"/>
</dbReference>
<feature type="region of interest" description="Disordered" evidence="6">
    <location>
        <begin position="331"/>
        <end position="352"/>
    </location>
</feature>
<dbReference type="GO" id="GO:0004672">
    <property type="term" value="F:protein kinase activity"/>
    <property type="evidence" value="ECO:0007669"/>
    <property type="project" value="InterPro"/>
</dbReference>
<keyword evidence="9" id="KW-1185">Reference proteome</keyword>
<evidence type="ECO:0000313" key="8">
    <source>
        <dbReference type="EMBL" id="KAK2079449.1"/>
    </source>
</evidence>
<evidence type="ECO:0000256" key="2">
    <source>
        <dbReference type="ARBA" id="ARBA00022741"/>
    </source>
</evidence>
<dbReference type="PROSITE" id="PS00108">
    <property type="entry name" value="PROTEIN_KINASE_ST"/>
    <property type="match status" value="1"/>
</dbReference>
<proteinExistence type="predicted"/>
<keyword evidence="4 5" id="KW-0067">ATP-binding</keyword>
<protein>
    <recommendedName>
        <fullName evidence="7">Protein kinase domain-containing protein</fullName>
    </recommendedName>
</protein>
<accession>A0AAD9ILQ0</accession>
<dbReference type="Pfam" id="PF00069">
    <property type="entry name" value="Pkinase"/>
    <property type="match status" value="2"/>
</dbReference>
<feature type="region of interest" description="Disordered" evidence="6">
    <location>
        <begin position="526"/>
        <end position="549"/>
    </location>
</feature>
<dbReference type="InterPro" id="IPR008271">
    <property type="entry name" value="Ser/Thr_kinase_AS"/>
</dbReference>
<keyword evidence="3" id="KW-0418">Kinase</keyword>
<feature type="compositionally biased region" description="Low complexity" evidence="6">
    <location>
        <begin position="529"/>
        <end position="542"/>
    </location>
</feature>
<sequence>MYARSPVRLNCQVGTRYKLERVLGYGSFSCVCLALDVVTGKKVGGVALKRIGDVLQSPDQAKRVLREISILRRLHHPNSIAVYDCFLKPAATGQCRLIGGKLVSVSVDLYIAMEFAEGGDLFNLRGQLSSEEVKLIMWQLLRCLRFLHGLHVWHRDVKSQNIFLTRLPGSGMRVPKLGDFGSARSACPGGYHWAEQAPCHELEPIALVSPRKRGSEAMLVDGGAGAPLHPSDSYQRMAERVQAGDLYVQPHAGGAAGFKAPLTRLVATPCYRAPEVVMSRGGYSSAIDMWSLGCIFGEMLQRVARVGGAATPALQVAPLFAIRGLPRTPSTGERFVDGEDIDGEGDGDVDPDLAKPGTVDCSVTRRELQALFDVTGTPPWADLEGVQSAAWRQYLARLPGRAPSLFRRFGSAGECAVDLLARMLAFDPQRRCSAEEALAHEYFADVDVAEMERRLGLEDVERAVAAAADGDDQHPGVALAKLEEELGQIEPGGIAAAGSARCMRLRALLEAEAAVISAGARDALACGTPERPNSSPARPPSSTGLAGSQAFAIGQDPGAHRLSNVADTWQGSLDPEKYLGPFRHHGWTELSGQGPRDGPTWGVTAVPPGVDPDQMPAAVAAIIKTQQGR</sequence>
<evidence type="ECO:0000256" key="4">
    <source>
        <dbReference type="ARBA" id="ARBA00022840"/>
    </source>
</evidence>
<keyword evidence="2 5" id="KW-0547">Nucleotide-binding</keyword>
<reference evidence="8" key="1">
    <citation type="submission" date="2021-01" db="EMBL/GenBank/DDBJ databases">
        <authorList>
            <person name="Eckstrom K.M.E."/>
        </authorList>
    </citation>
    <scope>NUCLEOTIDE SEQUENCE</scope>
    <source>
        <strain evidence="8">UVCC 0001</strain>
    </source>
</reference>
<dbReference type="SUPFAM" id="SSF56112">
    <property type="entry name" value="Protein kinase-like (PK-like)"/>
    <property type="match status" value="1"/>
</dbReference>
<evidence type="ECO:0000259" key="7">
    <source>
        <dbReference type="PROSITE" id="PS50011"/>
    </source>
</evidence>
<evidence type="ECO:0000256" key="6">
    <source>
        <dbReference type="SAM" id="MobiDB-lite"/>
    </source>
</evidence>
<dbReference type="InterPro" id="IPR017441">
    <property type="entry name" value="Protein_kinase_ATP_BS"/>
</dbReference>
<dbReference type="InterPro" id="IPR050117">
    <property type="entry name" value="MAPK"/>
</dbReference>
<feature type="compositionally biased region" description="Acidic residues" evidence="6">
    <location>
        <begin position="338"/>
        <end position="351"/>
    </location>
</feature>
<dbReference type="PANTHER" id="PTHR24055">
    <property type="entry name" value="MITOGEN-ACTIVATED PROTEIN KINASE"/>
    <property type="match status" value="1"/>
</dbReference>
<dbReference type="PROSITE" id="PS00107">
    <property type="entry name" value="PROTEIN_KINASE_ATP"/>
    <property type="match status" value="1"/>
</dbReference>
<evidence type="ECO:0000313" key="9">
    <source>
        <dbReference type="Proteomes" id="UP001255856"/>
    </source>
</evidence>
<organism evidence="8 9">
    <name type="scientific">Prototheca wickerhamii</name>
    <dbReference type="NCBI Taxonomy" id="3111"/>
    <lineage>
        <taxon>Eukaryota</taxon>
        <taxon>Viridiplantae</taxon>
        <taxon>Chlorophyta</taxon>
        <taxon>core chlorophytes</taxon>
        <taxon>Trebouxiophyceae</taxon>
        <taxon>Chlorellales</taxon>
        <taxon>Chlorellaceae</taxon>
        <taxon>Prototheca</taxon>
    </lineage>
</organism>
<dbReference type="InterPro" id="IPR000719">
    <property type="entry name" value="Prot_kinase_dom"/>
</dbReference>
<dbReference type="InterPro" id="IPR011009">
    <property type="entry name" value="Kinase-like_dom_sf"/>
</dbReference>